<feature type="signal peptide" evidence="1">
    <location>
        <begin position="1"/>
        <end position="21"/>
    </location>
</feature>
<reference evidence="2" key="1">
    <citation type="submission" date="2021-04" db="EMBL/GenBank/DDBJ databases">
        <authorList>
            <person name="Rodrigo-Torres L."/>
            <person name="Arahal R. D."/>
            <person name="Lucena T."/>
        </authorList>
    </citation>
    <scope>NUCLEOTIDE SEQUENCE</scope>
    <source>
        <strain evidence="2">CECT 9275</strain>
    </source>
</reference>
<dbReference type="Proteomes" id="UP000680038">
    <property type="component" value="Unassembled WGS sequence"/>
</dbReference>
<dbReference type="EMBL" id="CAJRAF010000002">
    <property type="protein sequence ID" value="CAG5005424.1"/>
    <property type="molecule type" value="Genomic_DNA"/>
</dbReference>
<comment type="caution">
    <text evidence="2">The sequence shown here is derived from an EMBL/GenBank/DDBJ whole genome shotgun (WGS) entry which is preliminary data.</text>
</comment>
<dbReference type="AlphaFoldDB" id="A0A916N6U6"/>
<dbReference type="RefSeq" id="WP_215240061.1">
    <property type="nucleotide sequence ID" value="NZ_CAJRAF010000002.1"/>
</dbReference>
<dbReference type="PROSITE" id="PS51257">
    <property type="entry name" value="PROKAR_LIPOPROTEIN"/>
    <property type="match status" value="1"/>
</dbReference>
<evidence type="ECO:0000256" key="1">
    <source>
        <dbReference type="SAM" id="SignalP"/>
    </source>
</evidence>
<evidence type="ECO:0000313" key="2">
    <source>
        <dbReference type="EMBL" id="CAG5005424.1"/>
    </source>
</evidence>
<protein>
    <recommendedName>
        <fullName evidence="4">DUF4249 domain-containing protein</fullName>
    </recommendedName>
</protein>
<evidence type="ECO:0000313" key="3">
    <source>
        <dbReference type="Proteomes" id="UP000680038"/>
    </source>
</evidence>
<feature type="chain" id="PRO_5037525604" description="DUF4249 domain-containing protein" evidence="1">
    <location>
        <begin position="22"/>
        <end position="314"/>
    </location>
</feature>
<keyword evidence="1" id="KW-0732">Signal</keyword>
<sequence length="314" mass="35042">MKLAPYLLLFLVILSGCESLVTEVPNAELPSTESKLVVQCFISPQTTRINVTVSESVPLFGESDAQGNVIDNATVKISDGTREIIIPYDPASLLYTIDKPPFQIVPNGRYTLTVTDGKRTATGTCTVPQNQALIKSYEIDTVYNHDYPGDTAVKVKMTWGDIPGQANYYRVRASMYVEYTIARGTTLENLTRQRVRNRFSFDWDDTIGRNNFQSDVNLDGETFDSPSGYVSMPTTAVYDFGNGNKFVVRPNWKILSISFFVLNTDEAYYKYHRSLELRGNGENPFAEPTIIYNNIAGGLGCFAAYNSSVLVYQP</sequence>
<gene>
    <name evidence="2" type="ORF">DYBT9275_03579</name>
</gene>
<keyword evidence="3" id="KW-1185">Reference proteome</keyword>
<proteinExistence type="predicted"/>
<accession>A0A916N6U6</accession>
<evidence type="ECO:0008006" key="4">
    <source>
        <dbReference type="Google" id="ProtNLM"/>
    </source>
</evidence>
<organism evidence="2 3">
    <name type="scientific">Dyadobacter helix</name>
    <dbReference type="NCBI Taxonomy" id="2822344"/>
    <lineage>
        <taxon>Bacteria</taxon>
        <taxon>Pseudomonadati</taxon>
        <taxon>Bacteroidota</taxon>
        <taxon>Cytophagia</taxon>
        <taxon>Cytophagales</taxon>
        <taxon>Spirosomataceae</taxon>
        <taxon>Dyadobacter</taxon>
    </lineage>
</organism>
<name>A0A916N6U6_9BACT</name>
<dbReference type="Pfam" id="PF14054">
    <property type="entry name" value="DUF4249"/>
    <property type="match status" value="1"/>
</dbReference>
<dbReference type="InterPro" id="IPR025345">
    <property type="entry name" value="DUF4249"/>
</dbReference>